<dbReference type="AlphaFoldDB" id="A0A6A4GTT7"/>
<protein>
    <submittedName>
        <fullName evidence="1">Uncharacterized protein</fullName>
    </submittedName>
</protein>
<organism evidence="1 2">
    <name type="scientific">Gymnopus androsaceus JB14</name>
    <dbReference type="NCBI Taxonomy" id="1447944"/>
    <lineage>
        <taxon>Eukaryota</taxon>
        <taxon>Fungi</taxon>
        <taxon>Dikarya</taxon>
        <taxon>Basidiomycota</taxon>
        <taxon>Agaricomycotina</taxon>
        <taxon>Agaricomycetes</taxon>
        <taxon>Agaricomycetidae</taxon>
        <taxon>Agaricales</taxon>
        <taxon>Marasmiineae</taxon>
        <taxon>Omphalotaceae</taxon>
        <taxon>Gymnopus</taxon>
    </lineage>
</organism>
<accession>A0A6A4GTT7</accession>
<reference evidence="1" key="1">
    <citation type="journal article" date="2019" name="Environ. Microbiol.">
        <title>Fungal ecological strategies reflected in gene transcription - a case study of two litter decomposers.</title>
        <authorList>
            <person name="Barbi F."/>
            <person name="Kohler A."/>
            <person name="Barry K."/>
            <person name="Baskaran P."/>
            <person name="Daum C."/>
            <person name="Fauchery L."/>
            <person name="Ihrmark K."/>
            <person name="Kuo A."/>
            <person name="LaButti K."/>
            <person name="Lipzen A."/>
            <person name="Morin E."/>
            <person name="Grigoriev I.V."/>
            <person name="Henrissat B."/>
            <person name="Lindahl B."/>
            <person name="Martin F."/>
        </authorList>
    </citation>
    <scope>NUCLEOTIDE SEQUENCE</scope>
    <source>
        <strain evidence="1">JB14</strain>
    </source>
</reference>
<name>A0A6A4GTT7_9AGAR</name>
<evidence type="ECO:0000313" key="1">
    <source>
        <dbReference type="EMBL" id="KAE9388730.1"/>
    </source>
</evidence>
<dbReference type="EMBL" id="ML769729">
    <property type="protein sequence ID" value="KAE9388730.1"/>
    <property type="molecule type" value="Genomic_DNA"/>
</dbReference>
<sequence>MALDPGLALIPAGNLSNDLDFFLQTAFTNISAHIAIAPHQESPASPIHSLYNIPMLSSELLTRANVIMAPIGAFISALKWRLDSDADAAATFPPELHKALLDKDNTLVSTAIAPSIHAHNISQTPGFWFLGSLHNAMVHGLLPSPLTDILPLDTSSADVQSFLNSYEHAPFTSTLLHSLHFFVVFINAPVYIAAFPSLLNPLPNPLSQTEERRSTWHQHERIGLTSHPYRSINSSQCLPTALVAPVFAALCGNTVAEVCNGLGIELSSIQFKQYRGACAPSFQAIQLCLRVERLLHSLGYCSGKGGLDTQLYAYENGHEQSFAAILTELGWCHTEYQKKINLFYWAQNAVDNNNWRQWTHLHPSRDQSQISYSL</sequence>
<dbReference type="Proteomes" id="UP000799118">
    <property type="component" value="Unassembled WGS sequence"/>
</dbReference>
<evidence type="ECO:0000313" key="2">
    <source>
        <dbReference type="Proteomes" id="UP000799118"/>
    </source>
</evidence>
<keyword evidence="2" id="KW-1185">Reference proteome</keyword>
<gene>
    <name evidence="1" type="ORF">BT96DRAFT_1003908</name>
</gene>
<proteinExistence type="predicted"/>